<sequence length="59" mass="6382">MADGVSPNLDHVLVIGGCGFLIVQALRKHPPCPTYSVANRSPTRNLIVGIRYHANNISK</sequence>
<evidence type="ECO:0008006" key="3">
    <source>
        <dbReference type="Google" id="ProtNLM"/>
    </source>
</evidence>
<keyword evidence="2" id="KW-1185">Reference proteome</keyword>
<dbReference type="AlphaFoldDB" id="A0A9P8C0V3"/>
<reference evidence="1" key="1">
    <citation type="journal article" date="2021" name="IMA Fungus">
        <title>Genomic characterization of three marine fungi, including Emericellopsis atlantica sp. nov. with signatures of a generalist lifestyle and marine biomass degradation.</title>
        <authorList>
            <person name="Hagestad O.C."/>
            <person name="Hou L."/>
            <person name="Andersen J.H."/>
            <person name="Hansen E.H."/>
            <person name="Altermark B."/>
            <person name="Li C."/>
            <person name="Kuhnert E."/>
            <person name="Cox R.J."/>
            <person name="Crous P.W."/>
            <person name="Spatafora J.W."/>
            <person name="Lail K."/>
            <person name="Amirebrahimi M."/>
            <person name="Lipzen A."/>
            <person name="Pangilinan J."/>
            <person name="Andreopoulos W."/>
            <person name="Hayes R.D."/>
            <person name="Ng V."/>
            <person name="Grigoriev I.V."/>
            <person name="Jackson S.A."/>
            <person name="Sutton T.D.S."/>
            <person name="Dobson A.D.W."/>
            <person name="Rama T."/>
        </authorList>
    </citation>
    <scope>NUCLEOTIDE SEQUENCE</scope>
    <source>
        <strain evidence="1">TRa018bII</strain>
    </source>
</reference>
<organism evidence="1 2">
    <name type="scientific">Amylocarpus encephaloides</name>
    <dbReference type="NCBI Taxonomy" id="45428"/>
    <lineage>
        <taxon>Eukaryota</taxon>
        <taxon>Fungi</taxon>
        <taxon>Dikarya</taxon>
        <taxon>Ascomycota</taxon>
        <taxon>Pezizomycotina</taxon>
        <taxon>Leotiomycetes</taxon>
        <taxon>Helotiales</taxon>
        <taxon>Helotiales incertae sedis</taxon>
        <taxon>Amylocarpus</taxon>
    </lineage>
</organism>
<gene>
    <name evidence="1" type="ORF">BJ875DRAFT_386887</name>
</gene>
<protein>
    <recommendedName>
        <fullName evidence="3">3-beta hydroxysteroid dehydrogenase/isomerase domain-containing protein</fullName>
    </recommendedName>
</protein>
<dbReference type="Proteomes" id="UP000824998">
    <property type="component" value="Unassembled WGS sequence"/>
</dbReference>
<comment type="caution">
    <text evidence="1">The sequence shown here is derived from an EMBL/GenBank/DDBJ whole genome shotgun (WGS) entry which is preliminary data.</text>
</comment>
<dbReference type="EMBL" id="MU251742">
    <property type="protein sequence ID" value="KAG9229664.1"/>
    <property type="molecule type" value="Genomic_DNA"/>
</dbReference>
<accession>A0A9P8C0V3</accession>
<name>A0A9P8C0V3_9HELO</name>
<proteinExistence type="predicted"/>
<evidence type="ECO:0000313" key="2">
    <source>
        <dbReference type="Proteomes" id="UP000824998"/>
    </source>
</evidence>
<evidence type="ECO:0000313" key="1">
    <source>
        <dbReference type="EMBL" id="KAG9229664.1"/>
    </source>
</evidence>